<evidence type="ECO:0000256" key="5">
    <source>
        <dbReference type="SAM" id="SignalP"/>
    </source>
</evidence>
<dbReference type="Pfam" id="PF00565">
    <property type="entry name" value="SNase"/>
    <property type="match status" value="1"/>
</dbReference>
<feature type="compositionally biased region" description="Low complexity" evidence="4">
    <location>
        <begin position="28"/>
        <end position="37"/>
    </location>
</feature>
<dbReference type="RefSeq" id="WP_272775832.1">
    <property type="nucleotide sequence ID" value="NZ_JAQQLI010000004.1"/>
</dbReference>
<comment type="caution">
    <text evidence="7">The sequence shown here is derived from an EMBL/GenBank/DDBJ whole genome shotgun (WGS) entry which is preliminary data.</text>
</comment>
<accession>A0ABT5J5X8</accession>
<dbReference type="InterPro" id="IPR016071">
    <property type="entry name" value="Staphylococal_nuclease_OB-fold"/>
</dbReference>
<dbReference type="PROSITE" id="PS50830">
    <property type="entry name" value="TNASE_3"/>
    <property type="match status" value="1"/>
</dbReference>
<gene>
    <name evidence="7" type="ORF">PQJ73_04770</name>
</gene>
<evidence type="ECO:0000256" key="4">
    <source>
        <dbReference type="SAM" id="MobiDB-lite"/>
    </source>
</evidence>
<evidence type="ECO:0000259" key="6">
    <source>
        <dbReference type="PROSITE" id="PS50830"/>
    </source>
</evidence>
<evidence type="ECO:0000256" key="2">
    <source>
        <dbReference type="ARBA" id="ARBA00022759"/>
    </source>
</evidence>
<sequence length="301" mass="31068">MAPLRSRSRRRAVLTAALLAVTALPGSPGPAAAQPAGGTPPPGASIARSATAAPGPPAPAALSCPLRTVATALVAAVPDGRTLRLADGREAVLAGIEVAPAASAAGAASRDALAALVAGREVDLRQGVPLPDRWGRLAAWASVEEGARSLQLVLLAQGHARVAARVEDQACMPALRAAERAARAALLGLWSDPVYAVLAAERPAEILKRRGEFAVVAGRVDSVRESGATIYVNFGRRWSEAFAATIPKRIERALAAAGLDPGRLAGRRIEVRGVVEQRGGPRIEILRAEQLTVGGRPDETR</sequence>
<keyword evidence="2" id="KW-0255">Endonuclease</keyword>
<feature type="chain" id="PRO_5046743353" evidence="5">
    <location>
        <begin position="34"/>
        <end position="301"/>
    </location>
</feature>
<evidence type="ECO:0000256" key="1">
    <source>
        <dbReference type="ARBA" id="ARBA00022722"/>
    </source>
</evidence>
<dbReference type="Proteomes" id="UP001165652">
    <property type="component" value="Unassembled WGS sequence"/>
</dbReference>
<evidence type="ECO:0000313" key="8">
    <source>
        <dbReference type="Proteomes" id="UP001165652"/>
    </source>
</evidence>
<dbReference type="SMART" id="SM00318">
    <property type="entry name" value="SNc"/>
    <property type="match status" value="1"/>
</dbReference>
<name>A0ABT5J5X8_RHOTP</name>
<keyword evidence="8" id="KW-1185">Reference proteome</keyword>
<dbReference type="PANTHER" id="PTHR12302">
    <property type="entry name" value="EBNA2 BINDING PROTEIN P100"/>
    <property type="match status" value="1"/>
</dbReference>
<dbReference type="SUPFAM" id="SSF50199">
    <property type="entry name" value="Staphylococcal nuclease"/>
    <property type="match status" value="1"/>
</dbReference>
<evidence type="ECO:0000256" key="3">
    <source>
        <dbReference type="ARBA" id="ARBA00022801"/>
    </source>
</evidence>
<reference evidence="7" key="2">
    <citation type="submission" date="2023-02" db="EMBL/GenBank/DDBJ databases">
        <authorList>
            <person name="Rayyan A."/>
            <person name="Meyer T."/>
            <person name="Kyndt J.A."/>
        </authorList>
    </citation>
    <scope>NUCLEOTIDE SEQUENCE</scope>
    <source>
        <strain evidence="7">DSM 9987</strain>
    </source>
</reference>
<organism evidence="7 8">
    <name type="scientific">Rhodoplanes tepidamans</name>
    <name type="common">Rhodoplanes cryptolactis</name>
    <dbReference type="NCBI Taxonomy" id="200616"/>
    <lineage>
        <taxon>Bacteria</taxon>
        <taxon>Pseudomonadati</taxon>
        <taxon>Pseudomonadota</taxon>
        <taxon>Alphaproteobacteria</taxon>
        <taxon>Hyphomicrobiales</taxon>
        <taxon>Nitrobacteraceae</taxon>
        <taxon>Rhodoplanes</taxon>
    </lineage>
</organism>
<feature type="domain" description="TNase-like" evidence="6">
    <location>
        <begin position="68"/>
        <end position="192"/>
    </location>
</feature>
<dbReference type="InterPro" id="IPR006311">
    <property type="entry name" value="TAT_signal"/>
</dbReference>
<keyword evidence="3" id="KW-0378">Hydrolase</keyword>
<dbReference type="InterPro" id="IPR035437">
    <property type="entry name" value="SNase_OB-fold_sf"/>
</dbReference>
<feature type="region of interest" description="Disordered" evidence="4">
    <location>
        <begin position="28"/>
        <end position="58"/>
    </location>
</feature>
<dbReference type="EMBL" id="JAQQLI010000004">
    <property type="protein sequence ID" value="MDC7784988.1"/>
    <property type="molecule type" value="Genomic_DNA"/>
</dbReference>
<keyword evidence="1" id="KW-0540">Nuclease</keyword>
<keyword evidence="5" id="KW-0732">Signal</keyword>
<evidence type="ECO:0000313" key="7">
    <source>
        <dbReference type="EMBL" id="MDC7784988.1"/>
    </source>
</evidence>
<dbReference type="PROSITE" id="PS51318">
    <property type="entry name" value="TAT"/>
    <property type="match status" value="1"/>
</dbReference>
<proteinExistence type="predicted"/>
<reference evidence="7" key="1">
    <citation type="journal article" date="2023" name="Microbiol Resour">
        <title>Genome Sequences of Rhodoplanes serenus and Two Thermotolerant Strains, Rhodoplanes tepidamans and 'Rhodoplanes cryptolactis,' Further Refine the Genus.</title>
        <authorList>
            <person name="Rayyan A.A."/>
            <person name="Kyndt J.A."/>
        </authorList>
    </citation>
    <scope>NUCLEOTIDE SEQUENCE</scope>
    <source>
        <strain evidence="7">DSM 9987</strain>
    </source>
</reference>
<dbReference type="PANTHER" id="PTHR12302:SF3">
    <property type="entry name" value="SERINE_THREONINE-PROTEIN KINASE 31"/>
    <property type="match status" value="1"/>
</dbReference>
<feature type="signal peptide" evidence="5">
    <location>
        <begin position="1"/>
        <end position="33"/>
    </location>
</feature>
<protein>
    <submittedName>
        <fullName evidence="7">Thermonuclease family protein</fullName>
    </submittedName>
</protein>
<dbReference type="Gene3D" id="2.40.50.90">
    <property type="match status" value="1"/>
</dbReference>